<accession>A0ACC1MUW9</accession>
<protein>
    <submittedName>
        <fullName evidence="1">Uncharacterized protein</fullName>
    </submittedName>
</protein>
<dbReference type="Proteomes" id="UP001143910">
    <property type="component" value="Unassembled WGS sequence"/>
</dbReference>
<gene>
    <name evidence="1" type="ORF">NQ176_g8009</name>
</gene>
<evidence type="ECO:0000313" key="2">
    <source>
        <dbReference type="Proteomes" id="UP001143910"/>
    </source>
</evidence>
<reference evidence="1" key="1">
    <citation type="submission" date="2022-08" db="EMBL/GenBank/DDBJ databases">
        <title>Genome Sequence of Lecanicillium fungicola.</title>
        <authorList>
            <person name="Buettner E."/>
        </authorList>
    </citation>
    <scope>NUCLEOTIDE SEQUENCE</scope>
    <source>
        <strain evidence="1">Babe33</strain>
    </source>
</reference>
<keyword evidence="2" id="KW-1185">Reference proteome</keyword>
<comment type="caution">
    <text evidence="1">The sequence shown here is derived from an EMBL/GenBank/DDBJ whole genome shotgun (WGS) entry which is preliminary data.</text>
</comment>
<sequence length="298" mass="32718">MPQYRIEISPNNRAGCKDTFCKKTAVKITKGEIRFGTWVEIEGRGSWSWKHWGCVSGDQMLRLREECDKGANEWDFDQIDGYDELGSNTEVQEKIRRCVKQAHIDAEDFKGDPEKNKPGEKGIRLSLKQKAELEKAAALADKADDEDDEPKTKKRGRETKAKGRAKKAQAEDSEDEDDVEEAVRPVKKAKAPTKKASKVKAEGEGGAAEAEAAPVKKAKAATKKAAAVAGRKVKAAKVEVEGDDESDGPPAKRSKATPKVTATADSTPAKRGRKPNPVQEESEEEKPKPKRRGRPSKA</sequence>
<proteinExistence type="predicted"/>
<organism evidence="1 2">
    <name type="scientific">Zarea fungicola</name>
    <dbReference type="NCBI Taxonomy" id="93591"/>
    <lineage>
        <taxon>Eukaryota</taxon>
        <taxon>Fungi</taxon>
        <taxon>Dikarya</taxon>
        <taxon>Ascomycota</taxon>
        <taxon>Pezizomycotina</taxon>
        <taxon>Sordariomycetes</taxon>
        <taxon>Hypocreomycetidae</taxon>
        <taxon>Hypocreales</taxon>
        <taxon>Cordycipitaceae</taxon>
        <taxon>Zarea</taxon>
    </lineage>
</organism>
<dbReference type="EMBL" id="JANJQO010001464">
    <property type="protein sequence ID" value="KAJ2970807.1"/>
    <property type="molecule type" value="Genomic_DNA"/>
</dbReference>
<name>A0ACC1MUW9_9HYPO</name>
<evidence type="ECO:0000313" key="1">
    <source>
        <dbReference type="EMBL" id="KAJ2970807.1"/>
    </source>
</evidence>